<proteinExistence type="predicted"/>
<dbReference type="EMBL" id="UGTL01000001">
    <property type="protein sequence ID" value="SUB86076.1"/>
    <property type="molecule type" value="Genomic_DNA"/>
</dbReference>
<keyword evidence="1" id="KW-0812">Transmembrane</keyword>
<evidence type="ECO:0000313" key="2">
    <source>
        <dbReference type="EMBL" id="RGL01697.1"/>
    </source>
</evidence>
<dbReference type="Proteomes" id="UP000254072">
    <property type="component" value="Unassembled WGS sequence"/>
</dbReference>
<protein>
    <submittedName>
        <fullName evidence="2">Antibiotic resistance protein VanZ</fullName>
    </submittedName>
    <submittedName>
        <fullName evidence="3">Predicted integral membrane protein</fullName>
    </submittedName>
</protein>
<keyword evidence="1" id="KW-0472">Membrane</keyword>
<feature type="transmembrane region" description="Helical" evidence="1">
    <location>
        <begin position="12"/>
        <end position="30"/>
    </location>
</feature>
<dbReference type="EMBL" id="QSRD01000026">
    <property type="protein sequence ID" value="RGL01697.1"/>
    <property type="molecule type" value="Genomic_DNA"/>
</dbReference>
<organism evidence="3 4">
    <name type="scientific">Prevotella disiens</name>
    <dbReference type="NCBI Taxonomy" id="28130"/>
    <lineage>
        <taxon>Bacteria</taxon>
        <taxon>Pseudomonadati</taxon>
        <taxon>Bacteroidota</taxon>
        <taxon>Bacteroidia</taxon>
        <taxon>Bacteroidales</taxon>
        <taxon>Prevotellaceae</taxon>
        <taxon>Prevotella</taxon>
    </lineage>
</organism>
<evidence type="ECO:0000313" key="5">
    <source>
        <dbReference type="Proteomes" id="UP000260835"/>
    </source>
</evidence>
<dbReference type="GeneID" id="91082993"/>
<accession>A0A379E058</accession>
<feature type="transmembrane region" description="Helical" evidence="1">
    <location>
        <begin position="73"/>
        <end position="94"/>
    </location>
</feature>
<dbReference type="PANTHER" id="PTHR28008">
    <property type="entry name" value="DOMAIN PROTEIN, PUTATIVE (AFU_ORTHOLOGUE AFUA_3G10980)-RELATED"/>
    <property type="match status" value="1"/>
</dbReference>
<keyword evidence="1" id="KW-1133">Transmembrane helix</keyword>
<evidence type="ECO:0000313" key="3">
    <source>
        <dbReference type="EMBL" id="SUB86076.1"/>
    </source>
</evidence>
<feature type="transmembrane region" description="Helical" evidence="1">
    <location>
        <begin position="42"/>
        <end position="61"/>
    </location>
</feature>
<reference evidence="3 4" key="1">
    <citation type="submission" date="2018-06" db="EMBL/GenBank/DDBJ databases">
        <authorList>
            <consortium name="Pathogen Informatics"/>
            <person name="Doyle S."/>
        </authorList>
    </citation>
    <scope>NUCLEOTIDE SEQUENCE [LARGE SCALE GENOMIC DNA]</scope>
    <source>
        <strain evidence="3 4">NCTC11157</strain>
    </source>
</reference>
<dbReference type="PANTHER" id="PTHR28008:SF1">
    <property type="entry name" value="DOMAIN PROTEIN, PUTATIVE (AFU_ORTHOLOGUE AFUA_3G10980)-RELATED"/>
    <property type="match status" value="1"/>
</dbReference>
<sequence>MKKTYDILRKYPFSLASVIAILVVSLINIPDTPLNGIHLIDKWTHIALYFVLGLIIAHEYFHGSNHTDTKGMFLRVWLLPVIYGGAMEIMQLLFTNGRRNGEILDFVADIVGSSLALIIGILLAKYLSKEDKGAGASAYCRNAHRQ</sequence>
<evidence type="ECO:0000313" key="4">
    <source>
        <dbReference type="Proteomes" id="UP000254072"/>
    </source>
</evidence>
<gene>
    <name evidence="2" type="ORF">DXC89_04690</name>
    <name evidence="3" type="ORF">NCTC11157_01822</name>
</gene>
<evidence type="ECO:0000256" key="1">
    <source>
        <dbReference type="SAM" id="Phobius"/>
    </source>
</evidence>
<dbReference type="OrthoDB" id="1524985at2"/>
<dbReference type="AlphaFoldDB" id="A0A379E058"/>
<feature type="transmembrane region" description="Helical" evidence="1">
    <location>
        <begin position="106"/>
        <end position="124"/>
    </location>
</feature>
<name>A0A379E058_9BACT</name>
<reference evidence="2 5" key="2">
    <citation type="submission" date="2018-08" db="EMBL/GenBank/DDBJ databases">
        <title>A genome reference for cultivated species of the human gut microbiota.</title>
        <authorList>
            <person name="Zou Y."/>
            <person name="Xue W."/>
            <person name="Luo G."/>
        </authorList>
    </citation>
    <scope>NUCLEOTIDE SEQUENCE [LARGE SCALE GENOMIC DNA]</scope>
    <source>
        <strain evidence="2 5">TF09-12</strain>
    </source>
</reference>
<dbReference type="NCBIfam" id="NF037970">
    <property type="entry name" value="vanZ_1"/>
    <property type="match status" value="1"/>
</dbReference>
<dbReference type="RefSeq" id="WP_021669501.1">
    <property type="nucleotide sequence ID" value="NZ_CABOGP010000026.1"/>
</dbReference>
<dbReference type="Proteomes" id="UP000260835">
    <property type="component" value="Unassembled WGS sequence"/>
</dbReference>